<name>A0A6J0BD77_NEOLC</name>
<accession>A0A6J0BD77</accession>
<gene>
    <name evidence="3" type="primary">LOC107218676</name>
</gene>
<reference evidence="3" key="1">
    <citation type="submission" date="2025-08" db="UniProtKB">
        <authorList>
            <consortium name="RefSeq"/>
        </authorList>
    </citation>
    <scope>IDENTIFICATION</scope>
    <source>
        <tissue evidence="3">Thorax and Abdomen</tissue>
    </source>
</reference>
<evidence type="ECO:0000313" key="3">
    <source>
        <dbReference type="RefSeq" id="XP_015512112.1"/>
    </source>
</evidence>
<dbReference type="AlphaFoldDB" id="A0A6J0BD77"/>
<organism evidence="3">
    <name type="scientific">Neodiprion lecontei</name>
    <name type="common">Redheaded pine sawfly</name>
    <dbReference type="NCBI Taxonomy" id="441921"/>
    <lineage>
        <taxon>Eukaryota</taxon>
        <taxon>Metazoa</taxon>
        <taxon>Ecdysozoa</taxon>
        <taxon>Arthropoda</taxon>
        <taxon>Hexapoda</taxon>
        <taxon>Insecta</taxon>
        <taxon>Pterygota</taxon>
        <taxon>Neoptera</taxon>
        <taxon>Endopterygota</taxon>
        <taxon>Hymenoptera</taxon>
        <taxon>Tenthredinoidea</taxon>
        <taxon>Diprionidae</taxon>
        <taxon>Diprioninae</taxon>
        <taxon>Neodiprion</taxon>
    </lineage>
</organism>
<feature type="signal peptide" evidence="1">
    <location>
        <begin position="1"/>
        <end position="23"/>
    </location>
</feature>
<dbReference type="InParanoid" id="A0A6J0BD77"/>
<keyword evidence="1" id="KW-0732">Signal</keyword>
<dbReference type="GeneID" id="107218676"/>
<evidence type="ECO:0000256" key="1">
    <source>
        <dbReference type="SAM" id="SignalP"/>
    </source>
</evidence>
<proteinExistence type="predicted"/>
<sequence>MRNALIPVLGVLVLCHVFEFVQPYYVPYDSPPQIIWEVPTEDVIVKRLQESSSGRFMLRVWPSSPPSRPSTKRYLPYHPVARFRGVSPPDTRSGFSVPRRLPYRNKQSISRPPMTAAELLSLLTKERFLVPRNRALRFGMSR</sequence>
<dbReference type="KEGG" id="nlo:107218676"/>
<dbReference type="OrthoDB" id="7659165at2759"/>
<evidence type="ECO:0000313" key="2">
    <source>
        <dbReference type="Proteomes" id="UP000829291"/>
    </source>
</evidence>
<dbReference type="RefSeq" id="XP_015512112.1">
    <property type="nucleotide sequence ID" value="XM_015656626.2"/>
</dbReference>
<protein>
    <submittedName>
        <fullName evidence="3">Uncharacterized protein LOC107218676</fullName>
    </submittedName>
</protein>
<feature type="chain" id="PRO_5027063467" evidence="1">
    <location>
        <begin position="24"/>
        <end position="142"/>
    </location>
</feature>
<keyword evidence="2" id="KW-1185">Reference proteome</keyword>
<dbReference type="Proteomes" id="UP000829291">
    <property type="component" value="Chromosome 6"/>
</dbReference>